<reference evidence="1 2" key="1">
    <citation type="journal article" date="2020" name="Nat. Microbiol.">
        <title>Lysogenic host-virus interactions in SAR11 marine bacteria.</title>
        <authorList>
            <person name="Morris R.M."/>
            <person name="Cain K.R."/>
            <person name="Hvorecny K.L."/>
            <person name="Kollman J.M."/>
        </authorList>
    </citation>
    <scope>NUCLEOTIDE SEQUENCE [LARGE SCALE GENOMIC DNA]</scope>
    <source>
        <strain evidence="1 2">NP1</strain>
    </source>
</reference>
<evidence type="ECO:0000313" key="2">
    <source>
        <dbReference type="Proteomes" id="UP000501094"/>
    </source>
</evidence>
<dbReference type="SUPFAM" id="SSF56784">
    <property type="entry name" value="HAD-like"/>
    <property type="match status" value="1"/>
</dbReference>
<sequence length="122" mass="14327">MKKKTICFDLDGVIGTNTWGKYKSAKPIKKNIKYINSLHKNFKIIIFTSRFMGRNKDNVKKAEKEGYKFTLNQLAEWNVKFDKLILGKPSYDVIVDDKALFFKKNWINHLKNHILRLDNSSS</sequence>
<dbReference type="EMBL" id="CP038852">
    <property type="protein sequence ID" value="QIZ20831.1"/>
    <property type="molecule type" value="Genomic_DNA"/>
</dbReference>
<dbReference type="RefSeq" id="WP_168606710.1">
    <property type="nucleotide sequence ID" value="NZ_CP038852.1"/>
</dbReference>
<dbReference type="InterPro" id="IPR036412">
    <property type="entry name" value="HAD-like_sf"/>
</dbReference>
<accession>A0A6H1Q211</accession>
<dbReference type="AlphaFoldDB" id="A0A6H1Q211"/>
<organism evidence="1 2">
    <name type="scientific">Candidatus Pelagibacter giovannonii</name>
    <dbReference type="NCBI Taxonomy" id="2563896"/>
    <lineage>
        <taxon>Bacteria</taxon>
        <taxon>Pseudomonadati</taxon>
        <taxon>Pseudomonadota</taxon>
        <taxon>Alphaproteobacteria</taxon>
        <taxon>Candidatus Pelagibacterales</taxon>
        <taxon>Candidatus Pelagibacteraceae</taxon>
        <taxon>Candidatus Pelagibacter</taxon>
    </lineage>
</organism>
<keyword evidence="2" id="KW-1185">Reference proteome</keyword>
<evidence type="ECO:0000313" key="1">
    <source>
        <dbReference type="EMBL" id="QIZ20831.1"/>
    </source>
</evidence>
<keyword evidence="1" id="KW-0413">Isomerase</keyword>
<dbReference type="InterPro" id="IPR023214">
    <property type="entry name" value="HAD_sf"/>
</dbReference>
<dbReference type="Proteomes" id="UP000501094">
    <property type="component" value="Chromosome"/>
</dbReference>
<protein>
    <submittedName>
        <fullName evidence="1">Phosphoheptose isomerase</fullName>
    </submittedName>
</protein>
<dbReference type="GO" id="GO:0016853">
    <property type="term" value="F:isomerase activity"/>
    <property type="evidence" value="ECO:0007669"/>
    <property type="project" value="UniProtKB-KW"/>
</dbReference>
<name>A0A6H1Q211_9PROT</name>
<dbReference type="KEGG" id="peg:E5R92_03405"/>
<dbReference type="Gene3D" id="3.40.50.1000">
    <property type="entry name" value="HAD superfamily/HAD-like"/>
    <property type="match status" value="1"/>
</dbReference>
<proteinExistence type="predicted"/>
<gene>
    <name evidence="1" type="ORF">E5R92_03405</name>
</gene>